<dbReference type="SUPFAM" id="SSF50465">
    <property type="entry name" value="EF-Tu/eEF-1alpha/eIF2-gamma C-terminal domain"/>
    <property type="match status" value="1"/>
</dbReference>
<keyword evidence="4" id="KW-0342">GTP-binding</keyword>
<keyword evidence="3" id="KW-0547">Nucleotide-binding</keyword>
<dbReference type="EMBL" id="GEVL01015784">
    <property type="protein sequence ID" value="JAU61557.1"/>
    <property type="molecule type" value="Transcribed_RNA"/>
</dbReference>
<dbReference type="SUPFAM" id="SSF52540">
    <property type="entry name" value="P-loop containing nucleoside triphosphate hydrolases"/>
    <property type="match status" value="1"/>
</dbReference>
<dbReference type="Gene3D" id="2.40.50.140">
    <property type="entry name" value="Nucleic acid-binding proteins"/>
    <property type="match status" value="1"/>
</dbReference>
<name>A0A1J3H274_NOCCA</name>
<dbReference type="Pfam" id="PF22594">
    <property type="entry name" value="GTP-eEF1A_C"/>
    <property type="match status" value="1"/>
</dbReference>
<feature type="domain" description="Tr-type G" evidence="5">
    <location>
        <begin position="1"/>
        <end position="194"/>
    </location>
</feature>
<evidence type="ECO:0000256" key="3">
    <source>
        <dbReference type="ARBA" id="ARBA00022741"/>
    </source>
</evidence>
<dbReference type="Gene3D" id="3.40.50.300">
    <property type="entry name" value="P-loop containing nucleotide triphosphate hydrolases"/>
    <property type="match status" value="1"/>
</dbReference>
<dbReference type="InterPro" id="IPR000795">
    <property type="entry name" value="T_Tr_GTP-bd_dom"/>
</dbReference>
<dbReference type="GO" id="GO:0006310">
    <property type="term" value="P:DNA recombination"/>
    <property type="evidence" value="ECO:0007669"/>
    <property type="project" value="InterPro"/>
</dbReference>
<dbReference type="GO" id="GO:0003910">
    <property type="term" value="F:DNA ligase (ATP) activity"/>
    <property type="evidence" value="ECO:0007669"/>
    <property type="project" value="InterPro"/>
</dbReference>
<evidence type="ECO:0000256" key="4">
    <source>
        <dbReference type="ARBA" id="ARBA00023134"/>
    </source>
</evidence>
<evidence type="ECO:0000259" key="5">
    <source>
        <dbReference type="PROSITE" id="PS51722"/>
    </source>
</evidence>
<sequence>MDTDDLERRQGTMDIGRAVFATKSTTVTLMDALGHKSFVPEMISGAFEADVGVLVVSAREGEFETGLLLEKEIIDEFGKFRTIEIVGQTLEHAILAKSMGVSKMIVAVNKMDDPTVAWSKDRFDQIEEEVAEFLISLGYNKAEDIVFLPISGLFGNNIDKKMSQALCPWWSRYLCPTFFQALNSRKVAKRGDPNGPFRMPIFELFNNEDMETVVIGRVESGNIRVGDSLIILPNKEKVTILALYRGEKSVYGGEPGDNLIIHTTRVEYEEEAIFSGSVLSTTARRVPVVTEFFAKLEFLKQPKKAIFSAGYKAVMHVRGLTVECEIIRITNCGNGEPKTRRVPFAKVNEEAVCHIQVANPIFLEKFSEFPQLGRFSLRCEETSIAVGQVIGKNQFAIAPLDSIEDDGFLYLVPIAAFYEEGKSKGPCGFFVLACYDAATKKFQSICDFGFELLRMESFLAMYSRLSSRVIPKPQNYDVVDHKDKPYVWFEPSDVWQLQGDLEISTKHRAARGLVDYVKGLSLCYPRLIRVREDKKPIEATSPKQIAETFQKRRSS</sequence>
<dbReference type="GO" id="GO:0005525">
    <property type="term" value="F:GTP binding"/>
    <property type="evidence" value="ECO:0007669"/>
    <property type="project" value="UniProtKB-KW"/>
</dbReference>
<dbReference type="InterPro" id="IPR054696">
    <property type="entry name" value="GTP-eEF1A_C"/>
</dbReference>
<dbReference type="GO" id="GO:0003924">
    <property type="term" value="F:GTPase activity"/>
    <property type="evidence" value="ECO:0007669"/>
    <property type="project" value="InterPro"/>
</dbReference>
<evidence type="ECO:0000313" key="6">
    <source>
        <dbReference type="EMBL" id="JAU61557.1"/>
    </source>
</evidence>
<organism evidence="6">
    <name type="scientific">Noccaea caerulescens</name>
    <name type="common">Alpine penny-cress</name>
    <name type="synonym">Thlaspi caerulescens</name>
    <dbReference type="NCBI Taxonomy" id="107243"/>
    <lineage>
        <taxon>Eukaryota</taxon>
        <taxon>Viridiplantae</taxon>
        <taxon>Streptophyta</taxon>
        <taxon>Embryophyta</taxon>
        <taxon>Tracheophyta</taxon>
        <taxon>Spermatophyta</taxon>
        <taxon>Magnoliopsida</taxon>
        <taxon>eudicotyledons</taxon>
        <taxon>Gunneridae</taxon>
        <taxon>Pentapetalae</taxon>
        <taxon>rosids</taxon>
        <taxon>malvids</taxon>
        <taxon>Brassicales</taxon>
        <taxon>Brassicaceae</taxon>
        <taxon>Coluteocarpeae</taxon>
        <taxon>Noccaea</taxon>
    </lineage>
</organism>
<dbReference type="SUPFAM" id="SSF50447">
    <property type="entry name" value="Translation proteins"/>
    <property type="match status" value="1"/>
</dbReference>
<dbReference type="InterPro" id="IPR009001">
    <property type="entry name" value="Transl_elong_EF1A/Init_IF2_C"/>
</dbReference>
<dbReference type="InterPro" id="IPR012340">
    <property type="entry name" value="NA-bd_OB-fold"/>
</dbReference>
<dbReference type="InterPro" id="IPR009000">
    <property type="entry name" value="Transl_B-barrel_sf"/>
</dbReference>
<proteinExistence type="inferred from homology"/>
<comment type="similarity">
    <text evidence="2">Belongs to the TRAFAC class translation factor GTPase superfamily. Classic translation factor GTPase family. EF-Tu/EF-1A subfamily.</text>
</comment>
<dbReference type="SUPFAM" id="SSF50249">
    <property type="entry name" value="Nucleic acid-binding proteins"/>
    <property type="match status" value="1"/>
</dbReference>
<evidence type="ECO:0000256" key="1">
    <source>
        <dbReference type="ARBA" id="ARBA00003982"/>
    </source>
</evidence>
<dbReference type="InterPro" id="IPR050100">
    <property type="entry name" value="TRAFAC_GTPase_members"/>
</dbReference>
<dbReference type="InterPro" id="IPR012309">
    <property type="entry name" value="DNA_ligase_ATP-dep_C"/>
</dbReference>
<dbReference type="PROSITE" id="PS51722">
    <property type="entry name" value="G_TR_2"/>
    <property type="match status" value="1"/>
</dbReference>
<dbReference type="Pfam" id="PF00009">
    <property type="entry name" value="GTP_EFTU"/>
    <property type="match status" value="1"/>
</dbReference>
<protein>
    <submittedName>
        <fullName evidence="6">Eukaryotic peptide chain release factor GTP-binding subunit</fullName>
    </submittedName>
</protein>
<gene>
    <name evidence="6" type="ORF">LE_TR5539_c0_g1_i1_g.20447</name>
</gene>
<dbReference type="GO" id="GO:0006281">
    <property type="term" value="P:DNA repair"/>
    <property type="evidence" value="ECO:0007669"/>
    <property type="project" value="InterPro"/>
</dbReference>
<dbReference type="InterPro" id="IPR027417">
    <property type="entry name" value="P-loop_NTPase"/>
</dbReference>
<dbReference type="AlphaFoldDB" id="A0A1J3H274"/>
<evidence type="ECO:0000256" key="2">
    <source>
        <dbReference type="ARBA" id="ARBA00007249"/>
    </source>
</evidence>
<reference evidence="6" key="1">
    <citation type="submission" date="2016-07" db="EMBL/GenBank/DDBJ databases">
        <title>De novo transcriptome assembly of four accessions of the metal hyperaccumulator plant Noccaea caerulescens.</title>
        <authorList>
            <person name="Blande D."/>
            <person name="Halimaa P."/>
            <person name="Tervahauta A.I."/>
            <person name="Aarts M.G."/>
            <person name="Karenlampi S.O."/>
        </authorList>
    </citation>
    <scope>NUCLEOTIDE SEQUENCE</scope>
</reference>
<accession>A0A1J3H274</accession>
<dbReference type="Gene3D" id="2.40.30.10">
    <property type="entry name" value="Translation factors"/>
    <property type="match status" value="2"/>
</dbReference>
<dbReference type="PANTHER" id="PTHR23115">
    <property type="entry name" value="TRANSLATION FACTOR"/>
    <property type="match status" value="1"/>
</dbReference>
<comment type="function">
    <text evidence="1">This protein promotes the GTP-dependent binding of aminoacyl-tRNA to the A-site of ribosomes during protein biosynthesis.</text>
</comment>
<dbReference type="Pfam" id="PF04679">
    <property type="entry name" value="DNA_ligase_A_C"/>
    <property type="match status" value="1"/>
</dbReference>